<evidence type="ECO:0000256" key="4">
    <source>
        <dbReference type="ARBA" id="ARBA00022519"/>
    </source>
</evidence>
<gene>
    <name evidence="17" type="ORF">ACFODZ_03195</name>
</gene>
<proteinExistence type="predicted"/>
<dbReference type="SMART" id="SM00387">
    <property type="entry name" value="HATPase_c"/>
    <property type="match status" value="1"/>
</dbReference>
<dbReference type="PROSITE" id="PS50885">
    <property type="entry name" value="HAMP"/>
    <property type="match status" value="1"/>
</dbReference>
<comment type="caution">
    <text evidence="17">The sequence shown here is derived from an EMBL/GenBank/DDBJ whole genome shotgun (WGS) entry which is preliminary data.</text>
</comment>
<evidence type="ECO:0000256" key="6">
    <source>
        <dbReference type="ARBA" id="ARBA00022679"/>
    </source>
</evidence>
<dbReference type="NCBIfam" id="TIGR01386">
    <property type="entry name" value="cztS_silS_copS"/>
    <property type="match status" value="1"/>
</dbReference>
<dbReference type="CDD" id="cd06225">
    <property type="entry name" value="HAMP"/>
    <property type="match status" value="1"/>
</dbReference>
<keyword evidence="6 14" id="KW-0808">Transferase</keyword>
<dbReference type="PANTHER" id="PTHR45436:SF15">
    <property type="entry name" value="SENSOR HISTIDINE KINASE CUSS"/>
    <property type="match status" value="1"/>
</dbReference>
<protein>
    <recommendedName>
        <fullName evidence="14">Sensor protein</fullName>
        <ecNumber evidence="14">2.7.13.3</ecNumber>
    </recommendedName>
</protein>
<dbReference type="RefSeq" id="WP_332835495.1">
    <property type="nucleotide sequence ID" value="NZ_JBHRTS010000002.1"/>
</dbReference>
<evidence type="ECO:0000313" key="18">
    <source>
        <dbReference type="Proteomes" id="UP001595533"/>
    </source>
</evidence>
<dbReference type="InterPro" id="IPR004358">
    <property type="entry name" value="Sig_transdc_His_kin-like_C"/>
</dbReference>
<dbReference type="PRINTS" id="PR00344">
    <property type="entry name" value="BCTRLSENSOR"/>
</dbReference>
<evidence type="ECO:0000256" key="9">
    <source>
        <dbReference type="ARBA" id="ARBA00022777"/>
    </source>
</evidence>
<evidence type="ECO:0000256" key="12">
    <source>
        <dbReference type="ARBA" id="ARBA00023012"/>
    </source>
</evidence>
<dbReference type="InterPro" id="IPR036097">
    <property type="entry name" value="HisK_dim/P_sf"/>
</dbReference>
<dbReference type="InterPro" id="IPR003661">
    <property type="entry name" value="HisK_dim/P_dom"/>
</dbReference>
<keyword evidence="12 14" id="KW-0902">Two-component regulatory system</keyword>
<organism evidence="17 18">
    <name type="scientific">Marinicella sediminis</name>
    <dbReference type="NCBI Taxonomy" id="1792834"/>
    <lineage>
        <taxon>Bacteria</taxon>
        <taxon>Pseudomonadati</taxon>
        <taxon>Pseudomonadota</taxon>
        <taxon>Gammaproteobacteria</taxon>
        <taxon>Lysobacterales</taxon>
        <taxon>Marinicellaceae</taxon>
        <taxon>Marinicella</taxon>
    </lineage>
</organism>
<keyword evidence="4 14" id="KW-0997">Cell inner membrane</keyword>
<evidence type="ECO:0000256" key="3">
    <source>
        <dbReference type="ARBA" id="ARBA00022475"/>
    </source>
</evidence>
<keyword evidence="5" id="KW-0597">Phosphoprotein</keyword>
<keyword evidence="11 14" id="KW-1133">Transmembrane helix</keyword>
<dbReference type="InterPro" id="IPR003594">
    <property type="entry name" value="HATPase_dom"/>
</dbReference>
<dbReference type="Gene3D" id="1.10.287.130">
    <property type="match status" value="1"/>
</dbReference>
<feature type="domain" description="Histidine kinase" evidence="15">
    <location>
        <begin position="253"/>
        <end position="470"/>
    </location>
</feature>
<keyword evidence="9 14" id="KW-0418">Kinase</keyword>
<comment type="subcellular location">
    <subcellularLocation>
        <location evidence="2">Cell inner membrane</location>
        <topology evidence="2">Multi-pass membrane protein</topology>
    </subcellularLocation>
</comment>
<feature type="domain" description="HAMP" evidence="16">
    <location>
        <begin position="192"/>
        <end position="245"/>
    </location>
</feature>
<reference evidence="18" key="1">
    <citation type="journal article" date="2019" name="Int. J. Syst. Evol. Microbiol.">
        <title>The Global Catalogue of Microorganisms (GCM) 10K type strain sequencing project: providing services to taxonomists for standard genome sequencing and annotation.</title>
        <authorList>
            <consortium name="The Broad Institute Genomics Platform"/>
            <consortium name="The Broad Institute Genome Sequencing Center for Infectious Disease"/>
            <person name="Wu L."/>
            <person name="Ma J."/>
        </authorList>
    </citation>
    <scope>NUCLEOTIDE SEQUENCE [LARGE SCALE GENOMIC DNA]</scope>
    <source>
        <strain evidence="18">KCTC 42953</strain>
    </source>
</reference>
<dbReference type="Gene3D" id="6.10.340.10">
    <property type="match status" value="1"/>
</dbReference>
<dbReference type="SMART" id="SM00388">
    <property type="entry name" value="HisKA"/>
    <property type="match status" value="1"/>
</dbReference>
<evidence type="ECO:0000259" key="16">
    <source>
        <dbReference type="PROSITE" id="PS50885"/>
    </source>
</evidence>
<dbReference type="Pfam" id="PF21085">
    <property type="entry name" value="CusS"/>
    <property type="match status" value="1"/>
</dbReference>
<dbReference type="InterPro" id="IPR006290">
    <property type="entry name" value="CztS_silS_copS"/>
</dbReference>
<dbReference type="PROSITE" id="PS50109">
    <property type="entry name" value="HIS_KIN"/>
    <property type="match status" value="1"/>
</dbReference>
<evidence type="ECO:0000256" key="2">
    <source>
        <dbReference type="ARBA" id="ARBA00004429"/>
    </source>
</evidence>
<evidence type="ECO:0000256" key="13">
    <source>
        <dbReference type="ARBA" id="ARBA00023136"/>
    </source>
</evidence>
<dbReference type="Pfam" id="PF02518">
    <property type="entry name" value="HATPase_c"/>
    <property type="match status" value="1"/>
</dbReference>
<dbReference type="GO" id="GO:0004673">
    <property type="term" value="F:protein histidine kinase activity"/>
    <property type="evidence" value="ECO:0007669"/>
    <property type="project" value="UniProtKB-EC"/>
</dbReference>
<evidence type="ECO:0000256" key="14">
    <source>
        <dbReference type="RuleBase" id="RU364088"/>
    </source>
</evidence>
<dbReference type="InterPro" id="IPR050428">
    <property type="entry name" value="TCS_sensor_his_kinase"/>
</dbReference>
<evidence type="ECO:0000256" key="8">
    <source>
        <dbReference type="ARBA" id="ARBA00022741"/>
    </source>
</evidence>
<dbReference type="InterPro" id="IPR005467">
    <property type="entry name" value="His_kinase_dom"/>
</dbReference>
<accession>A0ABV7JCV3</accession>
<keyword evidence="10 14" id="KW-0067">ATP-binding</keyword>
<dbReference type="Pfam" id="PF00512">
    <property type="entry name" value="HisKA"/>
    <property type="match status" value="1"/>
</dbReference>
<keyword evidence="7 14" id="KW-0812">Transmembrane</keyword>
<evidence type="ECO:0000259" key="15">
    <source>
        <dbReference type="PROSITE" id="PS50109"/>
    </source>
</evidence>
<dbReference type="EMBL" id="JBHRTS010000002">
    <property type="protein sequence ID" value="MFC3193242.1"/>
    <property type="molecule type" value="Genomic_DNA"/>
</dbReference>
<dbReference type="Pfam" id="PF00672">
    <property type="entry name" value="HAMP"/>
    <property type="match status" value="1"/>
</dbReference>
<comment type="catalytic activity">
    <reaction evidence="1 14">
        <text>ATP + protein L-histidine = ADP + protein N-phospho-L-histidine.</text>
        <dbReference type="EC" id="2.7.13.3"/>
    </reaction>
</comment>
<dbReference type="SUPFAM" id="SSF55874">
    <property type="entry name" value="ATPase domain of HSP90 chaperone/DNA topoisomerase II/histidine kinase"/>
    <property type="match status" value="1"/>
</dbReference>
<dbReference type="CDD" id="cd00082">
    <property type="entry name" value="HisKA"/>
    <property type="match status" value="1"/>
</dbReference>
<name>A0ABV7JCV3_9GAMM</name>
<keyword evidence="8 14" id="KW-0547">Nucleotide-binding</keyword>
<keyword evidence="18" id="KW-1185">Reference proteome</keyword>
<dbReference type="InterPro" id="IPR048590">
    <property type="entry name" value="CusS-like_sensor"/>
</dbReference>
<dbReference type="PANTHER" id="PTHR45436">
    <property type="entry name" value="SENSOR HISTIDINE KINASE YKOH"/>
    <property type="match status" value="1"/>
</dbReference>
<evidence type="ECO:0000256" key="7">
    <source>
        <dbReference type="ARBA" id="ARBA00022692"/>
    </source>
</evidence>
<dbReference type="InterPro" id="IPR036890">
    <property type="entry name" value="HATPase_C_sf"/>
</dbReference>
<evidence type="ECO:0000256" key="10">
    <source>
        <dbReference type="ARBA" id="ARBA00022840"/>
    </source>
</evidence>
<feature type="transmembrane region" description="Helical" evidence="14">
    <location>
        <begin position="170"/>
        <end position="192"/>
    </location>
</feature>
<evidence type="ECO:0000256" key="11">
    <source>
        <dbReference type="ARBA" id="ARBA00022989"/>
    </source>
</evidence>
<dbReference type="SUPFAM" id="SSF47384">
    <property type="entry name" value="Homodimeric domain of signal transducing histidine kinase"/>
    <property type="match status" value="1"/>
</dbReference>
<dbReference type="Gene3D" id="3.30.565.10">
    <property type="entry name" value="Histidine kinase-like ATPase, C-terminal domain"/>
    <property type="match status" value="1"/>
</dbReference>
<dbReference type="Proteomes" id="UP001595533">
    <property type="component" value="Unassembled WGS sequence"/>
</dbReference>
<sequence length="472" mass="52723">MMSNRKLRLRPMSITWRVLMFVALTVTICLSLMASLLNSSINHHFLQQDAGELEVMTHAIEHQLQGNFISNDELAVELEKAVSGHHGVYYQVHTIDGANIYSNSQYDFSTSAASAQMADKFEIDNIQLWELGGKTFRGLVTGVEVSGVAYKVTTAIDIGFHLTFLEEFKYSLWTIMTGSCLLTLLAAWLAIYQGLRPLRGLSHDVEDIQTNKMNVRLDTGKVPKELIDLVQSFNQMLDRLEEGFSRLAHFSTDIAHELRTPLTNIITQTQVNLSRPRESDKYQEMLFSNLEELEQLSKMVNDMLGIAKASNGLIKPNKQLLNTANEIQALFDFFDAFADEADITLQTTGSTLEIYCDQLHLRQSLSNLLSNAIRHAPKGSTVTIDCHESVEKTANISVINPGQPIPEASLPYVFDRFYRVDKSRKKHSKGTGLGLGLAIAKAMIEANGGRLSVTSDQHKTQFTINIPLAVKD</sequence>
<dbReference type="EC" id="2.7.13.3" evidence="14"/>
<keyword evidence="13 14" id="KW-0472">Membrane</keyword>
<evidence type="ECO:0000256" key="5">
    <source>
        <dbReference type="ARBA" id="ARBA00022553"/>
    </source>
</evidence>
<evidence type="ECO:0000313" key="17">
    <source>
        <dbReference type="EMBL" id="MFC3193242.1"/>
    </source>
</evidence>
<evidence type="ECO:0000256" key="1">
    <source>
        <dbReference type="ARBA" id="ARBA00000085"/>
    </source>
</evidence>
<keyword evidence="3 14" id="KW-1003">Cell membrane</keyword>
<dbReference type="InterPro" id="IPR003660">
    <property type="entry name" value="HAMP_dom"/>
</dbReference>
<comment type="function">
    <text evidence="14">Member of a two-component regulatory system.</text>
</comment>